<evidence type="ECO:0000256" key="1">
    <source>
        <dbReference type="PROSITE-ProRule" id="PRU00221"/>
    </source>
</evidence>
<accession>A0A7J6IAJ7</accession>
<dbReference type="InterPro" id="IPR001680">
    <property type="entry name" value="WD40_rpt"/>
</dbReference>
<dbReference type="Pfam" id="PF00400">
    <property type="entry name" value="WD40"/>
    <property type="match status" value="3"/>
</dbReference>
<reference evidence="2 3" key="1">
    <citation type="journal article" date="2020" name="bioRxiv">
        <title>Sequence and annotation of 42 cannabis genomes reveals extensive copy number variation in cannabinoid synthesis and pathogen resistance genes.</title>
        <authorList>
            <person name="Mckernan K.J."/>
            <person name="Helbert Y."/>
            <person name="Kane L.T."/>
            <person name="Ebling H."/>
            <person name="Zhang L."/>
            <person name="Liu B."/>
            <person name="Eaton Z."/>
            <person name="Mclaughlin S."/>
            <person name="Kingan S."/>
            <person name="Baybayan P."/>
            <person name="Concepcion G."/>
            <person name="Jordan M."/>
            <person name="Riva A."/>
            <person name="Barbazuk W."/>
            <person name="Harkins T."/>
        </authorList>
    </citation>
    <scope>NUCLEOTIDE SEQUENCE [LARGE SCALE GENOMIC DNA]</scope>
    <source>
        <strain evidence="3">cv. Jamaican Lion 4</strain>
        <tissue evidence="2">Leaf</tissue>
    </source>
</reference>
<feature type="repeat" description="WD" evidence="1">
    <location>
        <begin position="170"/>
        <end position="211"/>
    </location>
</feature>
<dbReference type="SMART" id="SM00320">
    <property type="entry name" value="WD40"/>
    <property type="match status" value="4"/>
</dbReference>
<dbReference type="Proteomes" id="UP000583929">
    <property type="component" value="Unassembled WGS sequence"/>
</dbReference>
<dbReference type="Gene3D" id="2.130.10.10">
    <property type="entry name" value="YVTN repeat-like/Quinoprotein amine dehydrogenase"/>
    <property type="match status" value="2"/>
</dbReference>
<evidence type="ECO:0000313" key="3">
    <source>
        <dbReference type="Proteomes" id="UP000583929"/>
    </source>
</evidence>
<feature type="repeat" description="WD" evidence="1">
    <location>
        <begin position="65"/>
        <end position="94"/>
    </location>
</feature>
<dbReference type="InterPro" id="IPR044716">
    <property type="entry name" value="LEUNIG-like"/>
</dbReference>
<gene>
    <name evidence="2" type="ORF">G4B88_014772</name>
</gene>
<dbReference type="PANTHER" id="PTHR44376">
    <property type="entry name" value="TRANSCRIPTIONAL REGULATOR OF FILAMENTOUS GROWTH FLO8"/>
    <property type="match status" value="1"/>
</dbReference>
<comment type="caution">
    <text evidence="2">The sequence shown here is derived from an EMBL/GenBank/DDBJ whole genome shotgun (WGS) entry which is preliminary data.</text>
</comment>
<keyword evidence="1" id="KW-0853">WD repeat</keyword>
<dbReference type="PANTHER" id="PTHR44376:SF8">
    <property type="entry name" value="TRANSCRIPTIONAL COREPRESSOR LEUNIG-LIKE"/>
    <property type="match status" value="1"/>
</dbReference>
<dbReference type="AlphaFoldDB" id="A0A7J6IAJ7"/>
<organism evidence="2 3">
    <name type="scientific">Cannabis sativa</name>
    <name type="common">Hemp</name>
    <name type="synonym">Marijuana</name>
    <dbReference type="NCBI Taxonomy" id="3483"/>
    <lineage>
        <taxon>Eukaryota</taxon>
        <taxon>Viridiplantae</taxon>
        <taxon>Streptophyta</taxon>
        <taxon>Embryophyta</taxon>
        <taxon>Tracheophyta</taxon>
        <taxon>Spermatophyta</taxon>
        <taxon>Magnoliopsida</taxon>
        <taxon>eudicotyledons</taxon>
        <taxon>Gunneridae</taxon>
        <taxon>Pentapetalae</taxon>
        <taxon>rosids</taxon>
        <taxon>fabids</taxon>
        <taxon>Rosales</taxon>
        <taxon>Cannabaceae</taxon>
        <taxon>Cannabis</taxon>
    </lineage>
</organism>
<name>A0A7J6IAJ7_CANSA</name>
<dbReference type="EMBL" id="JAATIQ010000002">
    <property type="protein sequence ID" value="KAF4404316.1"/>
    <property type="molecule type" value="Genomic_DNA"/>
</dbReference>
<dbReference type="InterPro" id="IPR015943">
    <property type="entry name" value="WD40/YVTN_repeat-like_dom_sf"/>
</dbReference>
<sequence>MAKETNNRANFVNVKSLEWIGCLFTRESITLCCQFSLNWKYLASAGYAKKIFVWDVGTLSSQSTLTAHSSFITDIRFQPNSSIFASSSFDGTVKKIWDATRPKKFLSNLVGHSRAVSSLDFQSNNTLFSCDITNKLRNGIGFSNTQTRNVVFTKKSLKLWNDIGPMRTSFEAHGGNVRALAESKETNMIASVGDDQCVNLWKGKSTNARKDIKADSHTKKRN</sequence>
<dbReference type="PROSITE" id="PS50082">
    <property type="entry name" value="WD_REPEATS_2"/>
    <property type="match status" value="2"/>
</dbReference>
<protein>
    <submittedName>
        <fullName evidence="2">Uncharacterized protein</fullName>
    </submittedName>
</protein>
<dbReference type="InterPro" id="IPR036322">
    <property type="entry name" value="WD40_repeat_dom_sf"/>
</dbReference>
<dbReference type="GO" id="GO:0003714">
    <property type="term" value="F:transcription corepressor activity"/>
    <property type="evidence" value="ECO:0007669"/>
    <property type="project" value="InterPro"/>
</dbReference>
<keyword evidence="3" id="KW-1185">Reference proteome</keyword>
<proteinExistence type="predicted"/>
<evidence type="ECO:0000313" key="2">
    <source>
        <dbReference type="EMBL" id="KAF4404316.1"/>
    </source>
</evidence>
<dbReference type="SUPFAM" id="SSF50978">
    <property type="entry name" value="WD40 repeat-like"/>
    <property type="match status" value="1"/>
</dbReference>